<organism evidence="1 2">
    <name type="scientific">Herbaspirillum huttiense subsp. lycopersici</name>
    <dbReference type="NCBI Taxonomy" id="3074428"/>
    <lineage>
        <taxon>Bacteria</taxon>
        <taxon>Pseudomonadati</taxon>
        <taxon>Pseudomonadota</taxon>
        <taxon>Betaproteobacteria</taxon>
        <taxon>Burkholderiales</taxon>
        <taxon>Oxalobacteraceae</taxon>
        <taxon>Herbaspirillum</taxon>
    </lineage>
</organism>
<reference evidence="1" key="1">
    <citation type="submission" date="2023-09" db="EMBL/GenBank/DDBJ databases">
        <title>Description of first Herbaspirillum huttiense subsp. nephrolepsisexaltata and Herbaspirillum huttiense subsp. lycopersicon.</title>
        <authorList>
            <person name="Poudel M."/>
            <person name="Sharma A."/>
            <person name="Goss E."/>
            <person name="Tapia J.H."/>
            <person name="Harmon C.M."/>
            <person name="Jones J.B."/>
        </authorList>
    </citation>
    <scope>NUCLEOTIDE SEQUENCE</scope>
    <source>
        <strain evidence="1">SE1</strain>
    </source>
</reference>
<proteinExistence type="predicted"/>
<protein>
    <recommendedName>
        <fullName evidence="3">Polysaccharide deacetylase</fullName>
    </recommendedName>
</protein>
<dbReference type="RefSeq" id="WP_310839418.1">
    <property type="nucleotide sequence ID" value="NZ_JAVLSJ010000001.1"/>
</dbReference>
<evidence type="ECO:0000313" key="1">
    <source>
        <dbReference type="EMBL" id="MDR9846996.1"/>
    </source>
</evidence>
<dbReference type="Gene3D" id="3.20.20.370">
    <property type="entry name" value="Glycoside hydrolase/deacetylase"/>
    <property type="match status" value="1"/>
</dbReference>
<accession>A0ABU2EFU5</accession>
<comment type="caution">
    <text evidence="1">The sequence shown here is derived from an EMBL/GenBank/DDBJ whole genome shotgun (WGS) entry which is preliminary data.</text>
</comment>
<evidence type="ECO:0000313" key="2">
    <source>
        <dbReference type="Proteomes" id="UP001246576"/>
    </source>
</evidence>
<name>A0ABU2EFU5_9BURK</name>
<dbReference type="InterPro" id="IPR011330">
    <property type="entry name" value="Glyco_hydro/deAcase_b/a-brl"/>
</dbReference>
<dbReference type="SUPFAM" id="SSF88713">
    <property type="entry name" value="Glycoside hydrolase/deacetylase"/>
    <property type="match status" value="1"/>
</dbReference>
<evidence type="ECO:0008006" key="3">
    <source>
        <dbReference type="Google" id="ProtNLM"/>
    </source>
</evidence>
<gene>
    <name evidence="1" type="ORF">RI048_02100</name>
</gene>
<dbReference type="EMBL" id="JAVLSJ010000001">
    <property type="protein sequence ID" value="MDR9846996.1"/>
    <property type="molecule type" value="Genomic_DNA"/>
</dbReference>
<dbReference type="Proteomes" id="UP001246576">
    <property type="component" value="Unassembled WGS sequence"/>
</dbReference>
<sequence length="475" mass="51169">MSGKFTLNPANGANVIGAANSAGILVPQTDWQSAKAGLHKAPLVTGREAQHIRRGLFSAQPNRKVLLALRNVADLYVYAGNTAGLADTAMNDALYGAGTAIRFTTTNNVTHVLANPTVMATPVDMTNQILRLMFRPVSGMNNLLSWGIRLFSSGSPAAVPANYHVIWTDIRYRLTGGTGATPGRWQGFSSHIGNAVAVGSGADLTKVTWAALELKSQGGSMVVDLGNLESVPNLLNKARIIFGFDDAYANQFTNALPILAAAGMPAVLYPSTIANKIDVDPQWLTSDQIKILHDVHGWQIASQAYTSESAALIDGMSEDQRTVDFQRYRLWQRAMGVSGGEHGSYFSGVSQSDMVAVPTFRKFYRNIRCFYSGMGAGLPFKCGETFPFGDNTLVRALNGASWSDATNTSQIKLQIDQTIAQKGVLFIVYHNEINGSGSNVEQGFKDAVAYCAAQQAAGNLQVCTEEDLYYPLMTF</sequence>
<keyword evidence="2" id="KW-1185">Reference proteome</keyword>